<feature type="transmembrane region" description="Helical" evidence="2">
    <location>
        <begin position="84"/>
        <end position="107"/>
    </location>
</feature>
<reference evidence="3 4" key="1">
    <citation type="submission" date="2019-01" db="EMBL/GenBank/DDBJ databases">
        <title>Leucobacter muris sp. nov. isolated from the nose of a laboratory mouse.</title>
        <authorList>
            <person name="Benga L."/>
            <person name="Sproeer C."/>
            <person name="Schumann P."/>
            <person name="Verbarg S."/>
            <person name="Bunk B."/>
            <person name="Engelhardt E."/>
            <person name="Benten P.M."/>
            <person name="Sager M."/>
        </authorList>
    </citation>
    <scope>NUCLEOTIDE SEQUENCE [LARGE SCALE GENOMIC DNA]</scope>
    <source>
        <strain evidence="3 4">DSM 101948</strain>
    </source>
</reference>
<keyword evidence="2" id="KW-1133">Transmembrane helix</keyword>
<protein>
    <recommendedName>
        <fullName evidence="5">DUF4878 domain-containing protein</fullName>
    </recommendedName>
</protein>
<keyword evidence="4" id="KW-1185">Reference proteome</keyword>
<evidence type="ECO:0008006" key="5">
    <source>
        <dbReference type="Google" id="ProtNLM"/>
    </source>
</evidence>
<evidence type="ECO:0000313" key="3">
    <source>
        <dbReference type="EMBL" id="QAB18024.1"/>
    </source>
</evidence>
<feature type="compositionally biased region" description="Low complexity" evidence="1">
    <location>
        <begin position="1"/>
        <end position="75"/>
    </location>
</feature>
<feature type="region of interest" description="Disordered" evidence="1">
    <location>
        <begin position="1"/>
        <end position="77"/>
    </location>
</feature>
<organism evidence="3 4">
    <name type="scientific">Leucobacter muris</name>
    <dbReference type="NCBI Taxonomy" id="1935379"/>
    <lineage>
        <taxon>Bacteria</taxon>
        <taxon>Bacillati</taxon>
        <taxon>Actinomycetota</taxon>
        <taxon>Actinomycetes</taxon>
        <taxon>Micrococcales</taxon>
        <taxon>Microbacteriaceae</taxon>
        <taxon>Leucobacter</taxon>
    </lineage>
</organism>
<name>A0ABX5QGD2_9MICO</name>
<evidence type="ECO:0000256" key="1">
    <source>
        <dbReference type="SAM" id="MobiDB-lite"/>
    </source>
</evidence>
<accession>A0ABX5QGD2</accession>
<dbReference type="Proteomes" id="UP000285768">
    <property type="component" value="Chromosome"/>
</dbReference>
<keyword evidence="2" id="KW-0812">Transmembrane</keyword>
<sequence>MQAQATQHEQIEAQTQQHEQAQQQASAQADAQQQVQAQQQAHAQQAQQQFQQQWASAPANAATASASPTSPGSPARRTGLSRGAIIGIVAGSAAVLVVLIVLLSAVASIAGNRPGAEPAAAGDGSADTPEAAVESFLTALADGDAETAARLAAAESNEPLLTDEVLARSLELAPITGIAVESGEHDDSMRAVVNTTFRIGDRTVHRDFTAWQTSGDWELSDALVALPLPGLDGLEPTVNGAPAGIDRPLVFPGAYEIGLGGHAFELAVDDAPLDVLSVATSEDTTPLYSAEPRLTEARADEFRALVRASLEECLAMPQLSTPCGLDVSETLDDGAVPVEGSAQRALTAEGDRALDALTPEPDYGDLLRVTTYDYVSVSTHIEADRGGELISGTLYSSGDLLQPYVDFSGDDPRVTWE</sequence>
<evidence type="ECO:0000313" key="4">
    <source>
        <dbReference type="Proteomes" id="UP000285768"/>
    </source>
</evidence>
<proteinExistence type="predicted"/>
<dbReference type="EMBL" id="CP035037">
    <property type="protein sequence ID" value="QAB18024.1"/>
    <property type="molecule type" value="Genomic_DNA"/>
</dbReference>
<keyword evidence="2" id="KW-0472">Membrane</keyword>
<dbReference type="SUPFAM" id="SSF81995">
    <property type="entry name" value="beta-sandwich domain of Sec23/24"/>
    <property type="match status" value="1"/>
</dbReference>
<gene>
    <name evidence="3" type="ORF">Leucomu_08920</name>
</gene>
<evidence type="ECO:0000256" key="2">
    <source>
        <dbReference type="SAM" id="Phobius"/>
    </source>
</evidence>